<dbReference type="InterPro" id="IPR002828">
    <property type="entry name" value="SurE-like_Pase/nucleotidase"/>
</dbReference>
<evidence type="ECO:0000256" key="5">
    <source>
        <dbReference type="ARBA" id="ARBA00022801"/>
    </source>
</evidence>
<comment type="caution">
    <text evidence="7">The sequence shown here is derived from an EMBL/GenBank/DDBJ whole genome shotgun (WGS) entry which is preliminary data.</text>
</comment>
<accession>A6DQJ4</accession>
<dbReference type="AlphaFoldDB" id="A6DQJ4"/>
<gene>
    <name evidence="7" type="ORF">LNTAR_04476</name>
</gene>
<keyword evidence="8" id="KW-1185">Reference proteome</keyword>
<evidence type="ECO:0000256" key="1">
    <source>
        <dbReference type="ARBA" id="ARBA00000815"/>
    </source>
</evidence>
<dbReference type="eggNOG" id="COG0496">
    <property type="taxonomic scope" value="Bacteria"/>
</dbReference>
<sequence>MKILVTNDDSQDSPLLEYLLDELKGLGDLQIVVPKEEQSWTGKSISRFEQLEIEEIEISGVKTCVLSGRPADCVNFGVYHMGDEKPDLVISGINIGYNCGVSYVMSSGTVGACIEANIAGVPAVSLSRRMAPETYQRWSNERCFSPEEIKQIRREVKLIMSAIKEKIFTRADFLAEPITWQVEMPQDLSEDWSLEAGHLGHSFYGSLFEQKSNGAYGHSLKKHDLDSREKADVNIIARGNVSVAKLDIRVLGQEKFNL</sequence>
<dbReference type="EMBL" id="ABCK01000020">
    <property type="protein sequence ID" value="EDM26075.1"/>
    <property type="molecule type" value="Genomic_DNA"/>
</dbReference>
<organism evidence="7 8">
    <name type="scientific">Lentisphaera araneosa HTCC2155</name>
    <dbReference type="NCBI Taxonomy" id="313628"/>
    <lineage>
        <taxon>Bacteria</taxon>
        <taxon>Pseudomonadati</taxon>
        <taxon>Lentisphaerota</taxon>
        <taxon>Lentisphaeria</taxon>
        <taxon>Lentisphaerales</taxon>
        <taxon>Lentisphaeraceae</taxon>
        <taxon>Lentisphaera</taxon>
    </lineage>
</organism>
<dbReference type="GO" id="GO:0008253">
    <property type="term" value="F:5'-nucleotidase activity"/>
    <property type="evidence" value="ECO:0007669"/>
    <property type="project" value="UniProtKB-EC"/>
</dbReference>
<protein>
    <recommendedName>
        <fullName evidence="3">5'-nucleotidase</fullName>
        <ecNumber evidence="3">3.1.3.5</ecNumber>
    </recommendedName>
</protein>
<evidence type="ECO:0000313" key="7">
    <source>
        <dbReference type="EMBL" id="EDM26075.1"/>
    </source>
</evidence>
<dbReference type="Gene3D" id="3.40.1210.10">
    <property type="entry name" value="Survival protein SurE-like phosphatase/nucleotidase"/>
    <property type="match status" value="1"/>
</dbReference>
<dbReference type="Proteomes" id="UP000004947">
    <property type="component" value="Unassembled WGS sequence"/>
</dbReference>
<dbReference type="EC" id="3.1.3.5" evidence="3"/>
<feature type="domain" description="Survival protein SurE-like phosphatase/nucleotidase" evidence="6">
    <location>
        <begin position="3"/>
        <end position="189"/>
    </location>
</feature>
<dbReference type="OrthoDB" id="9780815at2"/>
<comment type="catalytic activity">
    <reaction evidence="1">
        <text>a ribonucleoside 5'-phosphate + H2O = a ribonucleoside + phosphate</text>
        <dbReference type="Rhea" id="RHEA:12484"/>
        <dbReference type="ChEBI" id="CHEBI:15377"/>
        <dbReference type="ChEBI" id="CHEBI:18254"/>
        <dbReference type="ChEBI" id="CHEBI:43474"/>
        <dbReference type="ChEBI" id="CHEBI:58043"/>
        <dbReference type="EC" id="3.1.3.5"/>
    </reaction>
</comment>
<dbReference type="STRING" id="313628.LNTAR_04476"/>
<dbReference type="SUPFAM" id="SSF64167">
    <property type="entry name" value="SurE-like"/>
    <property type="match status" value="1"/>
</dbReference>
<keyword evidence="4" id="KW-0479">Metal-binding</keyword>
<dbReference type="InterPro" id="IPR030048">
    <property type="entry name" value="SurE"/>
</dbReference>
<dbReference type="RefSeq" id="WP_007280121.1">
    <property type="nucleotide sequence ID" value="NZ_ABCK01000020.1"/>
</dbReference>
<dbReference type="GO" id="GO:0046872">
    <property type="term" value="F:metal ion binding"/>
    <property type="evidence" value="ECO:0007669"/>
    <property type="project" value="UniProtKB-KW"/>
</dbReference>
<dbReference type="Pfam" id="PF01975">
    <property type="entry name" value="SurE"/>
    <property type="match status" value="1"/>
</dbReference>
<evidence type="ECO:0000256" key="3">
    <source>
        <dbReference type="ARBA" id="ARBA00012643"/>
    </source>
</evidence>
<evidence type="ECO:0000256" key="2">
    <source>
        <dbReference type="ARBA" id="ARBA00011062"/>
    </source>
</evidence>
<proteinExistence type="inferred from homology"/>
<evidence type="ECO:0000313" key="8">
    <source>
        <dbReference type="Proteomes" id="UP000004947"/>
    </source>
</evidence>
<comment type="similarity">
    <text evidence="2">Belongs to the SurE nucleotidase family.</text>
</comment>
<dbReference type="NCBIfam" id="TIGR00087">
    <property type="entry name" value="surE"/>
    <property type="match status" value="1"/>
</dbReference>
<reference evidence="7 8" key="1">
    <citation type="journal article" date="2010" name="J. Bacteriol.">
        <title>Genome sequence of Lentisphaera araneosa HTCC2155T, the type species of the order Lentisphaerales in the phylum Lentisphaerae.</title>
        <authorList>
            <person name="Thrash J.C."/>
            <person name="Cho J.C."/>
            <person name="Vergin K.L."/>
            <person name="Morris R.M."/>
            <person name="Giovannoni S.J."/>
        </authorList>
    </citation>
    <scope>NUCLEOTIDE SEQUENCE [LARGE SCALE GENOMIC DNA]</scope>
    <source>
        <strain evidence="7 8">HTCC2155</strain>
    </source>
</reference>
<keyword evidence="5" id="KW-0378">Hydrolase</keyword>
<evidence type="ECO:0000256" key="4">
    <source>
        <dbReference type="ARBA" id="ARBA00022723"/>
    </source>
</evidence>
<dbReference type="PANTHER" id="PTHR30457">
    <property type="entry name" value="5'-NUCLEOTIDASE SURE"/>
    <property type="match status" value="1"/>
</dbReference>
<dbReference type="InterPro" id="IPR036523">
    <property type="entry name" value="SurE-like_sf"/>
</dbReference>
<name>A6DQJ4_9BACT</name>
<evidence type="ECO:0000259" key="6">
    <source>
        <dbReference type="Pfam" id="PF01975"/>
    </source>
</evidence>
<dbReference type="PANTHER" id="PTHR30457:SF0">
    <property type="entry name" value="PHOSPHATASE, PUTATIVE (AFU_ORTHOLOGUE AFUA_4G01070)-RELATED"/>
    <property type="match status" value="1"/>
</dbReference>